<keyword evidence="2" id="KW-1134">Transmembrane beta strand</keyword>
<gene>
    <name evidence="9" type="ORF">ADS79_17000</name>
    <name evidence="8" type="ORF">BRE01_36670</name>
</gene>
<dbReference type="PANTHER" id="PTHR30026">
    <property type="entry name" value="OUTER MEMBRANE PROTEIN TOLC"/>
    <property type="match status" value="1"/>
</dbReference>
<dbReference type="EMBL" id="BJON01000014">
    <property type="protein sequence ID" value="GED69965.1"/>
    <property type="molecule type" value="Genomic_DNA"/>
</dbReference>
<evidence type="ECO:0000256" key="3">
    <source>
        <dbReference type="ARBA" id="ARBA00022692"/>
    </source>
</evidence>
<feature type="signal peptide" evidence="7">
    <location>
        <begin position="1"/>
        <end position="27"/>
    </location>
</feature>
<keyword evidence="4" id="KW-0472">Membrane</keyword>
<keyword evidence="5" id="KW-0998">Cell outer membrane</keyword>
<sequence length="370" mass="42019">MNRVRFNSILSVTFLTFIFCSSSPSFAAKNTTIDMDSPEILTIKKAIELVKAADPELSIARINAENDELNMRLANRDYRLIDADSIDSVALAVQKYIPKAEGDLSARVSKLYHDTVPGTLNAKAIVSYYQLLEAYNKKEWKKHRYQRVNDLSVVVKEMASRHEPTSITVEDIMQVETRLASTQVEWLEAERNWSETKIKQNEILGVDAKKDWLLLPEQDAATEDPPIMFEDAIASLASDTSVSVQKKGDVQIAQLHVDLVNRYSVPSTDPGKIARNNLEKANIELEKMKRANNFAMYSLYQSYEDGYKILQTCKRAVELATNNYNMMITQLKQGHLGTGEILQAEQELAHLENRYVEAENSFNQARLNFQ</sequence>
<organism evidence="9 10">
    <name type="scientific">Brevibacillus reuszeri</name>
    <dbReference type="NCBI Taxonomy" id="54915"/>
    <lineage>
        <taxon>Bacteria</taxon>
        <taxon>Bacillati</taxon>
        <taxon>Bacillota</taxon>
        <taxon>Bacilli</taxon>
        <taxon>Bacillales</taxon>
        <taxon>Paenibacillaceae</taxon>
        <taxon>Brevibacillus</taxon>
    </lineage>
</organism>
<dbReference type="GO" id="GO:0009279">
    <property type="term" value="C:cell outer membrane"/>
    <property type="evidence" value="ECO:0007669"/>
    <property type="project" value="UniProtKB-SubCell"/>
</dbReference>
<dbReference type="GO" id="GO:0015562">
    <property type="term" value="F:efflux transmembrane transporter activity"/>
    <property type="evidence" value="ECO:0007669"/>
    <property type="project" value="InterPro"/>
</dbReference>
<name>A0A0K9YQZ3_9BACL</name>
<evidence type="ECO:0000313" key="10">
    <source>
        <dbReference type="Proteomes" id="UP000036834"/>
    </source>
</evidence>
<feature type="chain" id="PRO_5005533526" description="TolC family protein" evidence="7">
    <location>
        <begin position="28"/>
        <end position="370"/>
    </location>
</feature>
<dbReference type="InterPro" id="IPR051906">
    <property type="entry name" value="TolC-like"/>
</dbReference>
<evidence type="ECO:0000256" key="2">
    <source>
        <dbReference type="ARBA" id="ARBA00022452"/>
    </source>
</evidence>
<dbReference type="SUPFAM" id="SSF56954">
    <property type="entry name" value="Outer membrane efflux proteins (OEP)"/>
    <property type="match status" value="1"/>
</dbReference>
<dbReference type="Proteomes" id="UP000036834">
    <property type="component" value="Unassembled WGS sequence"/>
</dbReference>
<protein>
    <recommendedName>
        <fullName evidence="12">TolC family protein</fullName>
    </recommendedName>
</protein>
<evidence type="ECO:0000256" key="1">
    <source>
        <dbReference type="ARBA" id="ARBA00004442"/>
    </source>
</evidence>
<accession>A0A0K9YQZ3</accession>
<evidence type="ECO:0008006" key="12">
    <source>
        <dbReference type="Google" id="ProtNLM"/>
    </source>
</evidence>
<keyword evidence="6" id="KW-0175">Coiled coil</keyword>
<reference evidence="8 11" key="3">
    <citation type="submission" date="2019-06" db="EMBL/GenBank/DDBJ databases">
        <title>Whole genome shotgun sequence of Brevibacillus reuszeri NBRC 15719.</title>
        <authorList>
            <person name="Hosoyama A."/>
            <person name="Uohara A."/>
            <person name="Ohji S."/>
            <person name="Ichikawa N."/>
        </authorList>
    </citation>
    <scope>NUCLEOTIDE SEQUENCE [LARGE SCALE GENOMIC DNA]</scope>
    <source>
        <strain evidence="8 11">NBRC 15719</strain>
    </source>
</reference>
<evidence type="ECO:0000313" key="9">
    <source>
        <dbReference type="EMBL" id="KNB70600.1"/>
    </source>
</evidence>
<evidence type="ECO:0000256" key="5">
    <source>
        <dbReference type="ARBA" id="ARBA00023237"/>
    </source>
</evidence>
<dbReference type="Gene3D" id="1.20.1600.10">
    <property type="entry name" value="Outer membrane efflux proteins (OEP)"/>
    <property type="match status" value="2"/>
</dbReference>
<proteinExistence type="predicted"/>
<keyword evidence="3" id="KW-0812">Transmembrane</keyword>
<evidence type="ECO:0000256" key="4">
    <source>
        <dbReference type="ARBA" id="ARBA00023136"/>
    </source>
</evidence>
<keyword evidence="7" id="KW-0732">Signal</keyword>
<keyword evidence="11" id="KW-1185">Reference proteome</keyword>
<dbReference type="GO" id="GO:1990281">
    <property type="term" value="C:efflux pump complex"/>
    <property type="evidence" value="ECO:0007669"/>
    <property type="project" value="TreeGrafter"/>
</dbReference>
<comment type="subcellular location">
    <subcellularLocation>
        <location evidence="1">Cell outer membrane</location>
    </subcellularLocation>
</comment>
<reference evidence="9" key="2">
    <citation type="submission" date="2015-07" db="EMBL/GenBank/DDBJ databases">
        <title>MeaNS - Measles Nucleotide Surveillance Program.</title>
        <authorList>
            <person name="Tran T."/>
            <person name="Druce J."/>
        </authorList>
    </citation>
    <scope>NUCLEOTIDE SEQUENCE</scope>
    <source>
        <strain evidence="9">DSM 9887</strain>
    </source>
</reference>
<feature type="coiled-coil region" evidence="6">
    <location>
        <begin position="341"/>
        <end position="368"/>
    </location>
</feature>
<dbReference type="GO" id="GO:0015288">
    <property type="term" value="F:porin activity"/>
    <property type="evidence" value="ECO:0007669"/>
    <property type="project" value="TreeGrafter"/>
</dbReference>
<comment type="caution">
    <text evidence="9">The sequence shown here is derived from an EMBL/GenBank/DDBJ whole genome shotgun (WGS) entry which is preliminary data.</text>
</comment>
<dbReference type="RefSeq" id="WP_049739599.1">
    <property type="nucleotide sequence ID" value="NZ_BJON01000014.1"/>
</dbReference>
<evidence type="ECO:0000256" key="6">
    <source>
        <dbReference type="SAM" id="Coils"/>
    </source>
</evidence>
<evidence type="ECO:0000313" key="11">
    <source>
        <dbReference type="Proteomes" id="UP000319578"/>
    </source>
</evidence>
<evidence type="ECO:0000313" key="8">
    <source>
        <dbReference type="EMBL" id="GED69965.1"/>
    </source>
</evidence>
<dbReference type="STRING" id="54915.ADS79_17000"/>
<dbReference type="EMBL" id="LGIQ01000009">
    <property type="protein sequence ID" value="KNB70600.1"/>
    <property type="molecule type" value="Genomic_DNA"/>
</dbReference>
<reference evidence="10" key="1">
    <citation type="submission" date="2015-07" db="EMBL/GenBank/DDBJ databases">
        <title>Genome sequencing project for genomic taxonomy and phylogenomics of Bacillus-like bacteria.</title>
        <authorList>
            <person name="Liu B."/>
            <person name="Wang J."/>
            <person name="Zhu Y."/>
            <person name="Liu G."/>
            <person name="Chen Q."/>
            <person name="Chen Z."/>
            <person name="Lan J."/>
            <person name="Che J."/>
            <person name="Ge C."/>
            <person name="Shi H."/>
            <person name="Pan Z."/>
            <person name="Liu X."/>
        </authorList>
    </citation>
    <scope>NUCLEOTIDE SEQUENCE [LARGE SCALE GENOMIC DNA]</scope>
    <source>
        <strain evidence="10">DSM 9887</strain>
    </source>
</reference>
<dbReference type="Proteomes" id="UP000319578">
    <property type="component" value="Unassembled WGS sequence"/>
</dbReference>
<dbReference type="PATRIC" id="fig|54915.3.peg.2463"/>
<dbReference type="OrthoDB" id="2478680at2"/>
<evidence type="ECO:0000256" key="7">
    <source>
        <dbReference type="SAM" id="SignalP"/>
    </source>
</evidence>
<dbReference type="AlphaFoldDB" id="A0A0K9YQZ3"/>
<dbReference type="PANTHER" id="PTHR30026:SF20">
    <property type="entry name" value="OUTER MEMBRANE PROTEIN TOLC"/>
    <property type="match status" value="1"/>
</dbReference>